<name>A0A453IVJ8_AEGTS</name>
<reference evidence="3" key="5">
    <citation type="journal article" date="2021" name="G3 (Bethesda)">
        <title>Aegilops tauschii genome assembly Aet v5.0 features greater sequence contiguity and improved annotation.</title>
        <authorList>
            <person name="Wang L."/>
            <person name="Zhu T."/>
            <person name="Rodriguez J.C."/>
            <person name="Deal K.R."/>
            <person name="Dubcovsky J."/>
            <person name="McGuire P.E."/>
            <person name="Lux T."/>
            <person name="Spannagl M."/>
            <person name="Mayer K.F.X."/>
            <person name="Baldrich P."/>
            <person name="Meyers B.C."/>
            <person name="Huo N."/>
            <person name="Gu Y.Q."/>
            <person name="Zhou H."/>
            <person name="Devos K.M."/>
            <person name="Bennetzen J.L."/>
            <person name="Unver T."/>
            <person name="Budak H."/>
            <person name="Gulick P.J."/>
            <person name="Galiba G."/>
            <person name="Kalapos B."/>
            <person name="Nelson D.R."/>
            <person name="Li P."/>
            <person name="You F.M."/>
            <person name="Luo M.C."/>
            <person name="Dvorak J."/>
        </authorList>
    </citation>
    <scope>NUCLEOTIDE SEQUENCE [LARGE SCALE GENOMIC DNA]</scope>
    <source>
        <strain evidence="3">cv. AL8/78</strain>
    </source>
</reference>
<keyword evidence="4" id="KW-1185">Reference proteome</keyword>
<protein>
    <recommendedName>
        <fullName evidence="2">F-box domain-containing protein</fullName>
    </recommendedName>
</protein>
<organism evidence="3 4">
    <name type="scientific">Aegilops tauschii subsp. strangulata</name>
    <name type="common">Goatgrass</name>
    <dbReference type="NCBI Taxonomy" id="200361"/>
    <lineage>
        <taxon>Eukaryota</taxon>
        <taxon>Viridiplantae</taxon>
        <taxon>Streptophyta</taxon>
        <taxon>Embryophyta</taxon>
        <taxon>Tracheophyta</taxon>
        <taxon>Spermatophyta</taxon>
        <taxon>Magnoliopsida</taxon>
        <taxon>Liliopsida</taxon>
        <taxon>Poales</taxon>
        <taxon>Poaceae</taxon>
        <taxon>BOP clade</taxon>
        <taxon>Pooideae</taxon>
        <taxon>Triticodae</taxon>
        <taxon>Triticeae</taxon>
        <taxon>Triticinae</taxon>
        <taxon>Aegilops</taxon>
    </lineage>
</organism>
<dbReference type="Proteomes" id="UP000015105">
    <property type="component" value="Chromosome 4D"/>
</dbReference>
<evidence type="ECO:0000313" key="3">
    <source>
        <dbReference type="EnsemblPlants" id="AET4Gv20694100.1"/>
    </source>
</evidence>
<dbReference type="PANTHER" id="PTHR32133">
    <property type="entry name" value="OS07G0120400 PROTEIN"/>
    <property type="match status" value="1"/>
</dbReference>
<dbReference type="InterPro" id="IPR036047">
    <property type="entry name" value="F-box-like_dom_sf"/>
</dbReference>
<reference evidence="4" key="2">
    <citation type="journal article" date="2017" name="Nat. Plants">
        <title>The Aegilops tauschii genome reveals multiple impacts of transposons.</title>
        <authorList>
            <person name="Zhao G."/>
            <person name="Zou C."/>
            <person name="Li K."/>
            <person name="Wang K."/>
            <person name="Li T."/>
            <person name="Gao L."/>
            <person name="Zhang X."/>
            <person name="Wang H."/>
            <person name="Yang Z."/>
            <person name="Liu X."/>
            <person name="Jiang W."/>
            <person name="Mao L."/>
            <person name="Kong X."/>
            <person name="Jiao Y."/>
            <person name="Jia J."/>
        </authorList>
    </citation>
    <scope>NUCLEOTIDE SEQUENCE [LARGE SCALE GENOMIC DNA]</scope>
    <source>
        <strain evidence="4">cv. AL8/78</strain>
    </source>
</reference>
<feature type="domain" description="F-box" evidence="2">
    <location>
        <begin position="79"/>
        <end position="120"/>
    </location>
</feature>
<dbReference type="SUPFAM" id="SSF81383">
    <property type="entry name" value="F-box domain"/>
    <property type="match status" value="1"/>
</dbReference>
<dbReference type="InterPro" id="IPR001810">
    <property type="entry name" value="F-box_dom"/>
</dbReference>
<proteinExistence type="predicted"/>
<feature type="compositionally biased region" description="Low complexity" evidence="1">
    <location>
        <begin position="28"/>
        <end position="42"/>
    </location>
</feature>
<dbReference type="Pfam" id="PF00646">
    <property type="entry name" value="F-box"/>
    <property type="match status" value="1"/>
</dbReference>
<accession>A0A453IVJ8</accession>
<reference evidence="4" key="1">
    <citation type="journal article" date="2014" name="Science">
        <title>Ancient hybridizations among the ancestral genomes of bread wheat.</title>
        <authorList>
            <consortium name="International Wheat Genome Sequencing Consortium,"/>
            <person name="Marcussen T."/>
            <person name="Sandve S.R."/>
            <person name="Heier L."/>
            <person name="Spannagl M."/>
            <person name="Pfeifer M."/>
            <person name="Jakobsen K.S."/>
            <person name="Wulff B.B."/>
            <person name="Steuernagel B."/>
            <person name="Mayer K.F."/>
            <person name="Olsen O.A."/>
        </authorList>
    </citation>
    <scope>NUCLEOTIDE SEQUENCE [LARGE SCALE GENOMIC DNA]</scope>
    <source>
        <strain evidence="4">cv. AL8/78</strain>
    </source>
</reference>
<dbReference type="EnsemblPlants" id="AET4Gv20694100.1">
    <property type="protein sequence ID" value="AET4Gv20694100.1"/>
    <property type="gene ID" value="AET4Gv20694100"/>
</dbReference>
<dbReference type="PANTHER" id="PTHR32133:SF343">
    <property type="entry name" value="F-BOX DOMAIN-CONTAINING PROTEIN"/>
    <property type="match status" value="1"/>
</dbReference>
<reference evidence="3" key="3">
    <citation type="journal article" date="2017" name="Nature">
        <title>Genome sequence of the progenitor of the wheat D genome Aegilops tauschii.</title>
        <authorList>
            <person name="Luo M.C."/>
            <person name="Gu Y.Q."/>
            <person name="Puiu D."/>
            <person name="Wang H."/>
            <person name="Twardziok S.O."/>
            <person name="Deal K.R."/>
            <person name="Huo N."/>
            <person name="Zhu T."/>
            <person name="Wang L."/>
            <person name="Wang Y."/>
            <person name="McGuire P.E."/>
            <person name="Liu S."/>
            <person name="Long H."/>
            <person name="Ramasamy R.K."/>
            <person name="Rodriguez J.C."/>
            <person name="Van S.L."/>
            <person name="Yuan L."/>
            <person name="Wang Z."/>
            <person name="Xia Z."/>
            <person name="Xiao L."/>
            <person name="Anderson O.D."/>
            <person name="Ouyang S."/>
            <person name="Liang Y."/>
            <person name="Zimin A.V."/>
            <person name="Pertea G."/>
            <person name="Qi P."/>
            <person name="Bennetzen J.L."/>
            <person name="Dai X."/>
            <person name="Dawson M.W."/>
            <person name="Muller H.G."/>
            <person name="Kugler K."/>
            <person name="Rivarola-Duarte L."/>
            <person name="Spannagl M."/>
            <person name="Mayer K.F.X."/>
            <person name="Lu F.H."/>
            <person name="Bevan M.W."/>
            <person name="Leroy P."/>
            <person name="Li P."/>
            <person name="You F.M."/>
            <person name="Sun Q."/>
            <person name="Liu Z."/>
            <person name="Lyons E."/>
            <person name="Wicker T."/>
            <person name="Salzberg S.L."/>
            <person name="Devos K.M."/>
            <person name="Dvorak J."/>
        </authorList>
    </citation>
    <scope>NUCLEOTIDE SEQUENCE [LARGE SCALE GENOMIC DNA]</scope>
    <source>
        <strain evidence="3">cv. AL8/78</strain>
    </source>
</reference>
<evidence type="ECO:0000313" key="4">
    <source>
        <dbReference type="Proteomes" id="UP000015105"/>
    </source>
</evidence>
<evidence type="ECO:0000259" key="2">
    <source>
        <dbReference type="Pfam" id="PF00646"/>
    </source>
</evidence>
<dbReference type="Gramene" id="AET4Gv20694100.1">
    <property type="protein sequence ID" value="AET4Gv20694100.1"/>
    <property type="gene ID" value="AET4Gv20694100"/>
</dbReference>
<dbReference type="AlphaFoldDB" id="A0A453IVJ8"/>
<reference evidence="3" key="4">
    <citation type="submission" date="2019-03" db="UniProtKB">
        <authorList>
            <consortium name="EnsemblPlants"/>
        </authorList>
    </citation>
    <scope>IDENTIFICATION</scope>
</reference>
<evidence type="ECO:0000256" key="1">
    <source>
        <dbReference type="SAM" id="MobiDB-lite"/>
    </source>
</evidence>
<sequence>RAKRNRPSGPACSHEPIQNAEPQKPHSSHSQLHAAAALLHHSPANPSTETPIRRRDGGPMPPTTSLLLAQRGRHSPPALVDDAMREIFLRVPADDPKTLVRAAAVCTTWSRILSDVIFTREYRAFHGAPPMLGFLHNTHHERSWGRGRIKQHEEYLVSNFVSAASFRPPACHERRHWRVLDSRHGLVLFHTPKRDEDFVVCDLVTYDRWRIDAAPDCAEIIWNRQDDDDEEDEEEVEGVTWNAAVLCAKDGCDHLYCHGGPFLVALVGSDEEQELTFASVYSSKTDEWSDMISIEGPNAIEMTGQIGVVGNKVYFQCAYTQSIVEYNMGEEELSLIGPIFEDDREDMPTIDLMGMEEGMLLFATVLEPRLYLWSMEAGSNGAAPLARRRVIELEPLLPSGALLDVFVVGFAEGVGLIFLSTKAGLYTIELNSGRSKEVHRASSFKRVMPYTSFYTRAWGRMPTSD</sequence>
<feature type="region of interest" description="Disordered" evidence="1">
    <location>
        <begin position="1"/>
        <end position="75"/>
    </location>
</feature>